<sequence>MAVFLRAASALACCLLLGACLVTPGKFESTLDIRADRQFSFTYKGEIISSDMKGFGSSSGDSIGDGAPEKKDSALHKTAMQKGREEGFGAGGASGDEAQMQAIAAALSKEKGFRSARYLGNHRFEIDYAISGRLTHSFLFPFNSDAEIVLPFVAVELRGGDRVRVKAPGYSNGFDKSREPMGQSGPGEDAAKALDGHFTLTTDAEIVSQNQEDGAQSIAGGRRIVWRITPLTSEAPMATLRVNQ</sequence>
<reference evidence="2 3" key="1">
    <citation type="submission" date="2022-04" db="EMBL/GenBank/DDBJ databases">
        <authorList>
            <person name="Huq M.A."/>
        </authorList>
    </citation>
    <scope>NUCLEOTIDE SEQUENCE [LARGE SCALE GENOMIC DNA]</scope>
    <source>
        <strain evidence="2 3">MAH-33</strain>
    </source>
</reference>
<protein>
    <recommendedName>
        <fullName evidence="4">DUF3108 domain-containing protein</fullName>
    </recommendedName>
</protein>
<proteinExistence type="predicted"/>
<evidence type="ECO:0000313" key="3">
    <source>
        <dbReference type="Proteomes" id="UP001203512"/>
    </source>
</evidence>
<accession>A0ABT0DU53</accession>
<organism evidence="2 3">
    <name type="scientific">Sphingobium agri</name>
    <dbReference type="NCBI Taxonomy" id="2933566"/>
    <lineage>
        <taxon>Bacteria</taxon>
        <taxon>Pseudomonadati</taxon>
        <taxon>Pseudomonadota</taxon>
        <taxon>Alphaproteobacteria</taxon>
        <taxon>Sphingomonadales</taxon>
        <taxon>Sphingomonadaceae</taxon>
        <taxon>Sphingobium</taxon>
    </lineage>
</organism>
<evidence type="ECO:0008006" key="4">
    <source>
        <dbReference type="Google" id="ProtNLM"/>
    </source>
</evidence>
<dbReference type="Proteomes" id="UP001203512">
    <property type="component" value="Unassembled WGS sequence"/>
</dbReference>
<comment type="caution">
    <text evidence="2">The sequence shown here is derived from an EMBL/GenBank/DDBJ whole genome shotgun (WGS) entry which is preliminary data.</text>
</comment>
<feature type="compositionally biased region" description="Low complexity" evidence="1">
    <location>
        <begin position="56"/>
        <end position="66"/>
    </location>
</feature>
<gene>
    <name evidence="2" type="ORF">MU848_03500</name>
</gene>
<dbReference type="PROSITE" id="PS51257">
    <property type="entry name" value="PROKAR_LIPOPROTEIN"/>
    <property type="match status" value="1"/>
</dbReference>
<name>A0ABT0DU53_9SPHN</name>
<feature type="region of interest" description="Disordered" evidence="1">
    <location>
        <begin position="55"/>
        <end position="79"/>
    </location>
</feature>
<dbReference type="RefSeq" id="WP_247230235.1">
    <property type="nucleotide sequence ID" value="NZ_JALKHS010000006.1"/>
</dbReference>
<keyword evidence="3" id="KW-1185">Reference proteome</keyword>
<evidence type="ECO:0000313" key="2">
    <source>
        <dbReference type="EMBL" id="MCK0530648.1"/>
    </source>
</evidence>
<evidence type="ECO:0000256" key="1">
    <source>
        <dbReference type="SAM" id="MobiDB-lite"/>
    </source>
</evidence>
<dbReference type="EMBL" id="JALKHS010000006">
    <property type="protein sequence ID" value="MCK0530648.1"/>
    <property type="molecule type" value="Genomic_DNA"/>
</dbReference>